<keyword evidence="4" id="KW-0175">Coiled coil</keyword>
<feature type="region of interest" description="Disordered" evidence="5">
    <location>
        <begin position="189"/>
        <end position="244"/>
    </location>
</feature>
<keyword evidence="7" id="KW-1185">Reference proteome</keyword>
<comment type="caution">
    <text evidence="6">The sequence shown here is derived from an EMBL/GenBank/DDBJ whole genome shotgun (WGS) entry which is preliminary data.</text>
</comment>
<evidence type="ECO:0000256" key="1">
    <source>
        <dbReference type="ARBA" id="ARBA00004177"/>
    </source>
</evidence>
<proteinExistence type="inferred from homology"/>
<gene>
    <name evidence="6" type="ORF">WJX75_003765</name>
</gene>
<organism evidence="6 7">
    <name type="scientific">Coccomyxa subellipsoidea</name>
    <dbReference type="NCBI Taxonomy" id="248742"/>
    <lineage>
        <taxon>Eukaryota</taxon>
        <taxon>Viridiplantae</taxon>
        <taxon>Chlorophyta</taxon>
        <taxon>core chlorophytes</taxon>
        <taxon>Trebouxiophyceae</taxon>
        <taxon>Trebouxiophyceae incertae sedis</taxon>
        <taxon>Coccomyxaceae</taxon>
        <taxon>Coccomyxa</taxon>
    </lineage>
</organism>
<comment type="similarity">
    <text evidence="2">Belongs to the SNF7 family.</text>
</comment>
<evidence type="ECO:0000256" key="4">
    <source>
        <dbReference type="SAM" id="Coils"/>
    </source>
</evidence>
<feature type="region of interest" description="Disordered" evidence="5">
    <location>
        <begin position="1"/>
        <end position="22"/>
    </location>
</feature>
<keyword evidence="3" id="KW-0967">Endosome</keyword>
<dbReference type="PANTHER" id="PTHR22761">
    <property type="entry name" value="CHARGED MULTIVESICULAR BODY PROTEIN"/>
    <property type="match status" value="1"/>
</dbReference>
<feature type="compositionally biased region" description="Acidic residues" evidence="5">
    <location>
        <begin position="232"/>
        <end position="244"/>
    </location>
</feature>
<dbReference type="EMBL" id="JALJOT010000003">
    <property type="protein sequence ID" value="KAK9916531.1"/>
    <property type="molecule type" value="Genomic_DNA"/>
</dbReference>
<reference evidence="6 7" key="1">
    <citation type="journal article" date="2024" name="Nat. Commun.">
        <title>Phylogenomics reveals the evolutionary origins of lichenization in chlorophyte algae.</title>
        <authorList>
            <person name="Puginier C."/>
            <person name="Libourel C."/>
            <person name="Otte J."/>
            <person name="Skaloud P."/>
            <person name="Haon M."/>
            <person name="Grisel S."/>
            <person name="Petersen M."/>
            <person name="Berrin J.G."/>
            <person name="Delaux P.M."/>
            <person name="Dal Grande F."/>
            <person name="Keller J."/>
        </authorList>
    </citation>
    <scope>NUCLEOTIDE SEQUENCE [LARGE SCALE GENOMIC DNA]</scope>
    <source>
        <strain evidence="6 7">SAG 216-7</strain>
    </source>
</reference>
<feature type="compositionally biased region" description="Low complexity" evidence="5">
    <location>
        <begin position="194"/>
        <end position="213"/>
    </location>
</feature>
<dbReference type="Proteomes" id="UP001491310">
    <property type="component" value="Unassembled WGS sequence"/>
</dbReference>
<feature type="coiled-coil region" evidence="4">
    <location>
        <begin position="46"/>
        <end position="106"/>
    </location>
</feature>
<dbReference type="Pfam" id="PF03357">
    <property type="entry name" value="Snf7"/>
    <property type="match status" value="1"/>
</dbReference>
<evidence type="ECO:0000313" key="6">
    <source>
        <dbReference type="EMBL" id="KAK9916531.1"/>
    </source>
</evidence>
<feature type="compositionally biased region" description="Gly residues" evidence="5">
    <location>
        <begin position="8"/>
        <end position="17"/>
    </location>
</feature>
<dbReference type="PANTHER" id="PTHR22761:SF10">
    <property type="entry name" value="GH13992P"/>
    <property type="match status" value="1"/>
</dbReference>
<sequence>MFKRIFGQGSGGGGGVGPKPSVTSTVRTVDAIQKLGETEELLVKRRSLLEKKIAQELDKAKEYTKAQNKRAALMALKKKKMYETQLEQCENNILRVNEQQMMLENQRTTVETVTALRDAAQASKSTMSEMKITDVDAVLDEINEQTDQMQQIQDAMAQPIGPAADMDEDELLGELENLESEQLDNQLLEPAPVPTARPAQAARPQTAAASAMPNVPQGRPAQAAKPAKTQEELELEALEQEMAV</sequence>
<comment type="subcellular location">
    <subcellularLocation>
        <location evidence="1">Endosome</location>
    </subcellularLocation>
</comment>
<evidence type="ECO:0000256" key="5">
    <source>
        <dbReference type="SAM" id="MobiDB-lite"/>
    </source>
</evidence>
<accession>A0ABR2YXY5</accession>
<dbReference type="Gene3D" id="6.10.250.1710">
    <property type="match status" value="1"/>
</dbReference>
<evidence type="ECO:0008006" key="8">
    <source>
        <dbReference type="Google" id="ProtNLM"/>
    </source>
</evidence>
<dbReference type="Gene3D" id="1.10.287.1060">
    <property type="entry name" value="ESAT-6-like"/>
    <property type="match status" value="1"/>
</dbReference>
<dbReference type="InterPro" id="IPR005024">
    <property type="entry name" value="Snf7_fam"/>
</dbReference>
<evidence type="ECO:0000256" key="2">
    <source>
        <dbReference type="ARBA" id="ARBA00006190"/>
    </source>
</evidence>
<evidence type="ECO:0000313" key="7">
    <source>
        <dbReference type="Proteomes" id="UP001491310"/>
    </source>
</evidence>
<name>A0ABR2YXY5_9CHLO</name>
<evidence type="ECO:0000256" key="3">
    <source>
        <dbReference type="ARBA" id="ARBA00022753"/>
    </source>
</evidence>
<protein>
    <recommendedName>
        <fullName evidence="8">Snf7-domain-containing protein</fullName>
    </recommendedName>
</protein>